<feature type="region of interest" description="Disordered" evidence="1">
    <location>
        <begin position="403"/>
        <end position="443"/>
    </location>
</feature>
<dbReference type="InterPro" id="IPR009003">
    <property type="entry name" value="Peptidase_S1_PA"/>
</dbReference>
<gene>
    <name evidence="3" type="ORF">QIS96_12165</name>
</gene>
<reference evidence="3 4" key="1">
    <citation type="submission" date="2023-05" db="EMBL/GenBank/DDBJ databases">
        <title>Draft genome sequence of Streptomyces sp. B-S-A6 isolated from a cave soil in Thailand.</title>
        <authorList>
            <person name="Chamroensaksri N."/>
            <person name="Muangham S."/>
        </authorList>
    </citation>
    <scope>NUCLEOTIDE SEQUENCE [LARGE SCALE GENOMIC DNA]</scope>
    <source>
        <strain evidence="3 4">B-S-A6</strain>
    </source>
</reference>
<dbReference type="Pfam" id="PF20028">
    <property type="entry name" value="VMAP-C"/>
    <property type="match status" value="1"/>
</dbReference>
<protein>
    <submittedName>
        <fullName evidence="3">Trypsin-like peptidase domain-containing protein</fullName>
    </submittedName>
</protein>
<evidence type="ECO:0000313" key="4">
    <source>
        <dbReference type="Proteomes" id="UP001223978"/>
    </source>
</evidence>
<evidence type="ECO:0000313" key="3">
    <source>
        <dbReference type="EMBL" id="MDI3404570.1"/>
    </source>
</evidence>
<feature type="region of interest" description="Disordered" evidence="1">
    <location>
        <begin position="22"/>
        <end position="63"/>
    </location>
</feature>
<dbReference type="EMBL" id="JASCIQ010000010">
    <property type="protein sequence ID" value="MDI3404570.1"/>
    <property type="molecule type" value="Genomic_DNA"/>
</dbReference>
<comment type="caution">
    <text evidence="3">The sequence shown here is derived from an EMBL/GenBank/DDBJ whole genome shotgun (WGS) entry which is preliminary data.</text>
</comment>
<accession>A0ABT6S8Z5</accession>
<dbReference type="RefSeq" id="WP_282542513.1">
    <property type="nucleotide sequence ID" value="NZ_JASCIQ010000010.1"/>
</dbReference>
<evidence type="ECO:0000256" key="1">
    <source>
        <dbReference type="SAM" id="MobiDB-lite"/>
    </source>
</evidence>
<feature type="compositionally biased region" description="Polar residues" evidence="1">
    <location>
        <begin position="46"/>
        <end position="61"/>
    </location>
</feature>
<dbReference type="InterPro" id="IPR045450">
    <property type="entry name" value="VMAP_C"/>
</dbReference>
<dbReference type="Proteomes" id="UP001223978">
    <property type="component" value="Unassembled WGS sequence"/>
</dbReference>
<proteinExistence type="predicted"/>
<dbReference type="Gene3D" id="2.40.10.120">
    <property type="match status" value="1"/>
</dbReference>
<organism evidence="3 4">
    <name type="scientific">Streptomyces cavernicola</name>
    <dbReference type="NCBI Taxonomy" id="3043613"/>
    <lineage>
        <taxon>Bacteria</taxon>
        <taxon>Bacillati</taxon>
        <taxon>Actinomycetota</taxon>
        <taxon>Actinomycetes</taxon>
        <taxon>Kitasatosporales</taxon>
        <taxon>Streptomycetaceae</taxon>
        <taxon>Streptomyces</taxon>
    </lineage>
</organism>
<feature type="domain" description="vWA-MoxR associated protein C-terminal" evidence="2">
    <location>
        <begin position="484"/>
        <end position="727"/>
    </location>
</feature>
<dbReference type="SUPFAM" id="SSF50494">
    <property type="entry name" value="Trypsin-like serine proteases"/>
    <property type="match status" value="1"/>
</dbReference>
<sequence length="739" mass="79479">MPDLSAALTQLIEAATVQIHAPRNIPAPRNGAEGAGGANGVDGAQSKGSNGAQSKGSNGAQSKGAAAKVSTRLLGTGFFVAPGWILTCAHVVLPQPAQAQAQAQLQGGRFGVTGAVVGASTPAEARLEQTLWPAGKAGKIPFEQDLALLRLEDEDLAGRHECVWIADWAGSPLGDERLVLGYHPGESGDARMRQVLARINVADGGERRFEPMAQFKSGLSGSSVAAPEAGAVVGVMKARQEGYGGAAIDITAMRGFRELYADVAAAHDIWHHERRDRPGSWVALQEEAARAAGRSGAPDLWSPTDRSTALYHLARLRRDLPKGTESEKPGEIDVLVRQAKRRRWLSNSHPAPQSWRDGHGELYDGARPLEAEVFLRYLRRVTEYAESTGLDTGELAHWLDEREEQLPGRRRPVPLPRPEPAPDHGHMGGGSGPTGHAHPGPEVQAVHVRPPETAVEPVAYPHPGSERSIVVLELEEVLGEQERRFYWTVRIDHADDDDAPLDDNEAGPGALYRDLVHEVGGALTRAFELADLGGSPAPLEVALQHDHFDEPVHQWQLNNTVPLHQDLAKEPLGVHRPVVVRSLMRLRELDPERSDRRGSRWRDLHAAERISAVRLPPAGKPLGRAAERIAPGEVPTLCRSAGDPVGAEALGAVIDQDHGIALWHGVGHERSPCSDACTALHEQLDDICGSCRTADELPHAVWQLRRDIAHGAGPNPAAALALLYDRPVDDAPVPLDSPS</sequence>
<evidence type="ECO:0000259" key="2">
    <source>
        <dbReference type="Pfam" id="PF20028"/>
    </source>
</evidence>
<keyword evidence="4" id="KW-1185">Reference proteome</keyword>
<name>A0ABT6S8Z5_9ACTN</name>
<dbReference type="Pfam" id="PF13365">
    <property type="entry name" value="Trypsin_2"/>
    <property type="match status" value="1"/>
</dbReference>